<reference evidence="7 8" key="1">
    <citation type="submission" date="2014-12" db="EMBL/GenBank/DDBJ databases">
        <title>Frankia sp. BMG5.1 draft genome.</title>
        <authorList>
            <person name="Gtari M."/>
            <person name="Ghodhbane-Gtari F."/>
            <person name="Nouioui I."/>
            <person name="Ktari A."/>
            <person name="Hezbri K."/>
            <person name="Mimouni W."/>
            <person name="Sbissi I."/>
            <person name="Ayari A."/>
            <person name="Yamanaka T."/>
            <person name="Normand P."/>
            <person name="Tisa L.S."/>
            <person name="Boudabous A."/>
        </authorList>
    </citation>
    <scope>NUCLEOTIDE SEQUENCE [LARGE SCALE GENOMIC DNA]</scope>
    <source>
        <strain evidence="7 8">BMG5.1</strain>
    </source>
</reference>
<evidence type="ECO:0000256" key="5">
    <source>
        <dbReference type="ARBA" id="ARBA00032875"/>
    </source>
</evidence>
<evidence type="ECO:0000256" key="4">
    <source>
        <dbReference type="ARBA" id="ARBA00023098"/>
    </source>
</evidence>
<comment type="similarity">
    <text evidence="1">Belongs to the ATP-dependent AMP-binding enzyme family.</text>
</comment>
<evidence type="ECO:0000256" key="1">
    <source>
        <dbReference type="ARBA" id="ARBA00006432"/>
    </source>
</evidence>
<comment type="caution">
    <text evidence="7">The sequence shown here is derived from an EMBL/GenBank/DDBJ whole genome shotgun (WGS) entry which is preliminary data.</text>
</comment>
<evidence type="ECO:0000313" key="8">
    <source>
        <dbReference type="Proteomes" id="UP000035425"/>
    </source>
</evidence>
<organism evidence="7 8">
    <name type="scientific">Protofrankia coriariae</name>
    <dbReference type="NCBI Taxonomy" id="1562887"/>
    <lineage>
        <taxon>Bacteria</taxon>
        <taxon>Bacillati</taxon>
        <taxon>Actinomycetota</taxon>
        <taxon>Actinomycetes</taxon>
        <taxon>Frankiales</taxon>
        <taxon>Frankiaceae</taxon>
        <taxon>Protofrankia</taxon>
    </lineage>
</organism>
<accession>A0ABR5F7C0</accession>
<evidence type="ECO:0000256" key="2">
    <source>
        <dbReference type="ARBA" id="ARBA00022598"/>
    </source>
</evidence>
<proteinExistence type="inferred from homology"/>
<sequence length="589" mass="63426">MNTTIQSILSEPTLCQAFLRVADANADHVALSDFGSDRSLTFGQWREQAARVAGGLAAWGIGHGDRVGLLLGTRLEFHVVDMGALLLGAVPYSMYATSPVEQLAPCVENCAPKVVITEAALAYKARALQRACPVIEHLVVIDGAQDGEYDLASLQGRSPADFDVTRTAARVTPGDLCSLVYTSGTTGSPKGVPYLHRCLMRTMASIHAHVPVSPGARVISYLPMAHIAERMFGHYAGFVFGCHITSLGDPTQLGAALRQVRPTRFFGVPRIWEKLLAGLHRALAESIEPERARTIRAAWERAIERVEAEQAGDEGTPRSEQDAAALAALPALLGLDATEWLGVAGAPAGRDTLVALHAIGLPVNELYGMSETIIISTSPPDRIRIGTCGVPLPGVEVKIAEDGEILVGGVTVMPGYFDDPRRTAEVLEDGWMHTGDIGVIDDDGYLTITDRKKALIINSGGKNMSPSAIEQAIKGGQPLIAQVVAIGDRRPYNVALIVLDRDGLEAFRARAGIPPTDFAALTRHPQVAAAVEDVVKRGNQKLARIEQIKRWKVLDHDWAPGGDELTPTAKLRRRPIEQRYAETIEELYA</sequence>
<keyword evidence="4" id="KW-0443">Lipid metabolism</keyword>
<gene>
    <name evidence="7" type="ORF">FrCorBMG51_04550</name>
</gene>
<evidence type="ECO:0000259" key="6">
    <source>
        <dbReference type="Pfam" id="PF00501"/>
    </source>
</evidence>
<feature type="domain" description="AMP-dependent synthetase/ligase" evidence="6">
    <location>
        <begin position="20"/>
        <end position="417"/>
    </location>
</feature>
<dbReference type="Pfam" id="PF00501">
    <property type="entry name" value="AMP-binding"/>
    <property type="match status" value="1"/>
</dbReference>
<name>A0ABR5F7C0_9ACTN</name>
<keyword evidence="8" id="KW-1185">Reference proteome</keyword>
<dbReference type="PANTHER" id="PTHR43272:SF32">
    <property type="entry name" value="AMP-DEPENDENT SYNTHETASE_LIGASE DOMAIN-CONTAINING PROTEIN"/>
    <property type="match status" value="1"/>
</dbReference>
<evidence type="ECO:0000313" key="7">
    <source>
        <dbReference type="EMBL" id="KLL12570.1"/>
    </source>
</evidence>
<dbReference type="InterPro" id="IPR042099">
    <property type="entry name" value="ANL_N_sf"/>
</dbReference>
<dbReference type="PANTHER" id="PTHR43272">
    <property type="entry name" value="LONG-CHAIN-FATTY-ACID--COA LIGASE"/>
    <property type="match status" value="1"/>
</dbReference>
<dbReference type="Proteomes" id="UP000035425">
    <property type="component" value="Unassembled WGS sequence"/>
</dbReference>
<dbReference type="InterPro" id="IPR020845">
    <property type="entry name" value="AMP-binding_CS"/>
</dbReference>
<protein>
    <recommendedName>
        <fullName evidence="5">Acyl-CoA synthetase</fullName>
    </recommendedName>
</protein>
<keyword evidence="3" id="KW-0276">Fatty acid metabolism</keyword>
<dbReference type="PROSITE" id="PS00455">
    <property type="entry name" value="AMP_BINDING"/>
    <property type="match status" value="1"/>
</dbReference>
<keyword evidence="2" id="KW-0436">Ligase</keyword>
<dbReference type="SUPFAM" id="SSF56801">
    <property type="entry name" value="Acetyl-CoA synthetase-like"/>
    <property type="match status" value="1"/>
</dbReference>
<dbReference type="EMBL" id="JWIO01000004">
    <property type="protein sequence ID" value="KLL12570.1"/>
    <property type="molecule type" value="Genomic_DNA"/>
</dbReference>
<dbReference type="Gene3D" id="3.40.50.12780">
    <property type="entry name" value="N-terminal domain of ligase-like"/>
    <property type="match status" value="1"/>
</dbReference>
<evidence type="ECO:0000256" key="3">
    <source>
        <dbReference type="ARBA" id="ARBA00022832"/>
    </source>
</evidence>
<dbReference type="Pfam" id="PF23562">
    <property type="entry name" value="AMP-binding_C_3"/>
    <property type="match status" value="1"/>
</dbReference>
<dbReference type="CDD" id="cd05907">
    <property type="entry name" value="VL_LC_FACS_like"/>
    <property type="match status" value="1"/>
</dbReference>
<dbReference type="InterPro" id="IPR000873">
    <property type="entry name" value="AMP-dep_synth/lig_dom"/>
</dbReference>